<comment type="caution">
    <text evidence="1">The sequence shown here is derived from an EMBL/GenBank/DDBJ whole genome shotgun (WGS) entry which is preliminary data.</text>
</comment>
<dbReference type="AlphaFoldDB" id="A0AAE2BR54"/>
<proteinExistence type="predicted"/>
<sequence>MLNPVKGIEMRNLAEGRFLIHFDHIINRNEALEGCPWSFDKNTNILSGIGVYENPHNVDLDWCKFFIHIHDMPLSKMNLGVATIIGNKLGKLCDMDMENSGAVVYPDDMDDTLISISIHFTIATRVSTMQRRRGQRRVVRGGFTSHKRSRVQLLWFEACATLGWCSKFHNARVETANARGSYHNPLIINLESTSDQGLLRRQKLFRFEAMWSRTAKCENLVRK</sequence>
<reference evidence="1" key="1">
    <citation type="submission" date="2020-06" db="EMBL/GenBank/DDBJ databases">
        <authorList>
            <person name="Li T."/>
            <person name="Hu X."/>
            <person name="Zhang T."/>
            <person name="Song X."/>
            <person name="Zhang H."/>
            <person name="Dai N."/>
            <person name="Sheng W."/>
            <person name="Hou X."/>
            <person name="Wei L."/>
        </authorList>
    </citation>
    <scope>NUCLEOTIDE SEQUENCE</scope>
    <source>
        <strain evidence="1">K16</strain>
        <tissue evidence="1">Leaf</tissue>
    </source>
</reference>
<evidence type="ECO:0008006" key="3">
    <source>
        <dbReference type="Google" id="ProtNLM"/>
    </source>
</evidence>
<evidence type="ECO:0000313" key="1">
    <source>
        <dbReference type="EMBL" id="KAK4394548.1"/>
    </source>
</evidence>
<organism evidence="1 2">
    <name type="scientific">Sesamum angolense</name>
    <dbReference type="NCBI Taxonomy" id="2727404"/>
    <lineage>
        <taxon>Eukaryota</taxon>
        <taxon>Viridiplantae</taxon>
        <taxon>Streptophyta</taxon>
        <taxon>Embryophyta</taxon>
        <taxon>Tracheophyta</taxon>
        <taxon>Spermatophyta</taxon>
        <taxon>Magnoliopsida</taxon>
        <taxon>eudicotyledons</taxon>
        <taxon>Gunneridae</taxon>
        <taxon>Pentapetalae</taxon>
        <taxon>asterids</taxon>
        <taxon>lamiids</taxon>
        <taxon>Lamiales</taxon>
        <taxon>Pedaliaceae</taxon>
        <taxon>Sesamum</taxon>
    </lineage>
</organism>
<accession>A0AAE2BR54</accession>
<dbReference type="EMBL" id="JACGWL010000009">
    <property type="protein sequence ID" value="KAK4394548.1"/>
    <property type="molecule type" value="Genomic_DNA"/>
</dbReference>
<keyword evidence="2" id="KW-1185">Reference proteome</keyword>
<name>A0AAE2BR54_9LAMI</name>
<reference evidence="1" key="2">
    <citation type="journal article" date="2024" name="Plant">
        <title>Genomic evolution and insights into agronomic trait innovations of Sesamum species.</title>
        <authorList>
            <person name="Miao H."/>
            <person name="Wang L."/>
            <person name="Qu L."/>
            <person name="Liu H."/>
            <person name="Sun Y."/>
            <person name="Le M."/>
            <person name="Wang Q."/>
            <person name="Wei S."/>
            <person name="Zheng Y."/>
            <person name="Lin W."/>
            <person name="Duan Y."/>
            <person name="Cao H."/>
            <person name="Xiong S."/>
            <person name="Wang X."/>
            <person name="Wei L."/>
            <person name="Li C."/>
            <person name="Ma Q."/>
            <person name="Ju M."/>
            <person name="Zhao R."/>
            <person name="Li G."/>
            <person name="Mu C."/>
            <person name="Tian Q."/>
            <person name="Mei H."/>
            <person name="Zhang T."/>
            <person name="Gao T."/>
            <person name="Zhang H."/>
        </authorList>
    </citation>
    <scope>NUCLEOTIDE SEQUENCE</scope>
    <source>
        <strain evidence="1">K16</strain>
    </source>
</reference>
<gene>
    <name evidence="1" type="ORF">Sango_1609100</name>
</gene>
<protein>
    <recommendedName>
        <fullName evidence="3">DUF4283 domain-containing protein</fullName>
    </recommendedName>
</protein>
<dbReference type="Proteomes" id="UP001289374">
    <property type="component" value="Unassembled WGS sequence"/>
</dbReference>
<evidence type="ECO:0000313" key="2">
    <source>
        <dbReference type="Proteomes" id="UP001289374"/>
    </source>
</evidence>